<name>A0A8H4KKM3_9HYPO</name>
<dbReference type="Proteomes" id="UP000605986">
    <property type="component" value="Unassembled WGS sequence"/>
</dbReference>
<reference evidence="2" key="1">
    <citation type="submission" date="2020-01" db="EMBL/GenBank/DDBJ databases">
        <title>Identification and distribution of gene clusters putatively required for synthesis of sphingolipid metabolism inhibitors in phylogenetically diverse species of the filamentous fungus Fusarium.</title>
        <authorList>
            <person name="Kim H.-S."/>
            <person name="Busman M."/>
            <person name="Brown D.W."/>
            <person name="Divon H."/>
            <person name="Uhlig S."/>
            <person name="Proctor R.H."/>
        </authorList>
    </citation>
    <scope>NUCLEOTIDE SEQUENCE</scope>
    <source>
        <strain evidence="2">NRRL 53441</strain>
    </source>
</reference>
<evidence type="ECO:0000313" key="3">
    <source>
        <dbReference type="Proteomes" id="UP000605986"/>
    </source>
</evidence>
<dbReference type="AlphaFoldDB" id="A0A8H4KKM3"/>
<evidence type="ECO:0000256" key="1">
    <source>
        <dbReference type="SAM" id="MobiDB-lite"/>
    </source>
</evidence>
<accession>A0A8H4KKM3</accession>
<comment type="caution">
    <text evidence="2">The sequence shown here is derived from an EMBL/GenBank/DDBJ whole genome shotgun (WGS) entry which is preliminary data.</text>
</comment>
<proteinExistence type="predicted"/>
<organism evidence="2 3">
    <name type="scientific">Fusarium austroafricanum</name>
    <dbReference type="NCBI Taxonomy" id="2364996"/>
    <lineage>
        <taxon>Eukaryota</taxon>
        <taxon>Fungi</taxon>
        <taxon>Dikarya</taxon>
        <taxon>Ascomycota</taxon>
        <taxon>Pezizomycotina</taxon>
        <taxon>Sordariomycetes</taxon>
        <taxon>Hypocreomycetidae</taxon>
        <taxon>Hypocreales</taxon>
        <taxon>Nectriaceae</taxon>
        <taxon>Fusarium</taxon>
        <taxon>Fusarium concolor species complex</taxon>
    </lineage>
</organism>
<feature type="compositionally biased region" description="Basic and acidic residues" evidence="1">
    <location>
        <begin position="181"/>
        <end position="205"/>
    </location>
</feature>
<sequence length="476" mass="52815">MASQTNTSAMMDDTDWSDDDAIYESHCVELKPEIHTNELNLFEPLPTYRDGAMKSSVKGKETGEIVHYKAKSDCSVSITRLLWIDGWRNGDCSERMSLVVLKVGFKPESRHAKVTYASVKLRLKSDKKEDVDPRLEAWGPFRHPETWNGVEAHKRRNVSSNITLGAEGGGAQASVGVEGMRETEWDETYTDRGRSSEKYSKDSDGRAGSPNGVLWEVFQNPRLNRGITPEVRVAGLFSRSTPGPYKVELRITADTGTGSEILHRGMRMFGKGGDRIYWTVAERLRSTDNCHAEGKDILKHVDVDSLGKLVDPGVRTSLSAQWLNKWERVEMPRVAATAEDKPAQPTHTTAAYSSSLMQEVREIRLEETEASKANAQTHQVSLEPDGAAALPANMPQPVSTKAATANLEPEVSRDSSVVVTTTQSLSVPYNRLLDLETRTAQAESRIAQQDRHITELQRTLTRVAQALLGIGRLDQD</sequence>
<gene>
    <name evidence="2" type="ORF">F53441_4307</name>
</gene>
<protein>
    <submittedName>
        <fullName evidence="2">Uncharacterized protein</fullName>
    </submittedName>
</protein>
<keyword evidence="3" id="KW-1185">Reference proteome</keyword>
<evidence type="ECO:0000313" key="2">
    <source>
        <dbReference type="EMBL" id="KAF4452932.1"/>
    </source>
</evidence>
<dbReference type="OrthoDB" id="5056518at2759"/>
<dbReference type="EMBL" id="JAADJG010000167">
    <property type="protein sequence ID" value="KAF4452932.1"/>
    <property type="molecule type" value="Genomic_DNA"/>
</dbReference>
<feature type="region of interest" description="Disordered" evidence="1">
    <location>
        <begin position="181"/>
        <end position="207"/>
    </location>
</feature>